<sequence>MGALPMTDLTVTLAAPFKLNVVESLSVTWANIASNTAPSSACRLILWNLTGSKATFPVDAPSTLSNSGRISCVLHVHTPARLGKRLSMGPSAATTPPELRVICMADWTTLIFHDSDQTSGLVKKHQASES</sequence>
<reference evidence="2" key="2">
    <citation type="submission" date="2015-01" db="EMBL/GenBank/DDBJ databases">
        <title>Evolutionary Origins and Diversification of the Mycorrhizal Mutualists.</title>
        <authorList>
            <consortium name="DOE Joint Genome Institute"/>
            <consortium name="Mycorrhizal Genomics Consortium"/>
            <person name="Kohler A."/>
            <person name="Kuo A."/>
            <person name="Nagy L.G."/>
            <person name="Floudas D."/>
            <person name="Copeland A."/>
            <person name="Barry K.W."/>
            <person name="Cichocki N."/>
            <person name="Veneault-Fourrey C."/>
            <person name="LaButti K."/>
            <person name="Lindquist E.A."/>
            <person name="Lipzen A."/>
            <person name="Lundell T."/>
            <person name="Morin E."/>
            <person name="Murat C."/>
            <person name="Riley R."/>
            <person name="Ohm R."/>
            <person name="Sun H."/>
            <person name="Tunlid A."/>
            <person name="Henrissat B."/>
            <person name="Grigoriev I.V."/>
            <person name="Hibbett D.S."/>
            <person name="Martin F."/>
        </authorList>
    </citation>
    <scope>NUCLEOTIDE SEQUENCE [LARGE SCALE GENOMIC DNA]</scope>
    <source>
        <strain evidence="2">Marx 270</strain>
    </source>
</reference>
<name>A0A0C3PA61_PISTI</name>
<gene>
    <name evidence="1" type="ORF">M404DRAFT_1000567</name>
</gene>
<dbReference type="Proteomes" id="UP000054217">
    <property type="component" value="Unassembled WGS sequence"/>
</dbReference>
<evidence type="ECO:0000313" key="2">
    <source>
        <dbReference type="Proteomes" id="UP000054217"/>
    </source>
</evidence>
<dbReference type="EMBL" id="KN831971">
    <property type="protein sequence ID" value="KIO04454.1"/>
    <property type="molecule type" value="Genomic_DNA"/>
</dbReference>
<keyword evidence="2" id="KW-1185">Reference proteome</keyword>
<accession>A0A0C3PA61</accession>
<dbReference type="HOGENOM" id="CLU_1939009_0_0_1"/>
<proteinExistence type="predicted"/>
<reference evidence="1 2" key="1">
    <citation type="submission" date="2014-04" db="EMBL/GenBank/DDBJ databases">
        <authorList>
            <consortium name="DOE Joint Genome Institute"/>
            <person name="Kuo A."/>
            <person name="Kohler A."/>
            <person name="Costa M.D."/>
            <person name="Nagy L.G."/>
            <person name="Floudas D."/>
            <person name="Copeland A."/>
            <person name="Barry K.W."/>
            <person name="Cichocki N."/>
            <person name="Veneault-Fourrey C."/>
            <person name="LaButti K."/>
            <person name="Lindquist E.A."/>
            <person name="Lipzen A."/>
            <person name="Lundell T."/>
            <person name="Morin E."/>
            <person name="Murat C."/>
            <person name="Sun H."/>
            <person name="Tunlid A."/>
            <person name="Henrissat B."/>
            <person name="Grigoriev I.V."/>
            <person name="Hibbett D.S."/>
            <person name="Martin F."/>
            <person name="Nordberg H.P."/>
            <person name="Cantor M.N."/>
            <person name="Hua S.X."/>
        </authorList>
    </citation>
    <scope>NUCLEOTIDE SEQUENCE [LARGE SCALE GENOMIC DNA]</scope>
    <source>
        <strain evidence="1 2">Marx 270</strain>
    </source>
</reference>
<protein>
    <submittedName>
        <fullName evidence="1">Uncharacterized protein</fullName>
    </submittedName>
</protein>
<evidence type="ECO:0000313" key="1">
    <source>
        <dbReference type="EMBL" id="KIO04454.1"/>
    </source>
</evidence>
<dbReference type="AlphaFoldDB" id="A0A0C3PA61"/>
<dbReference type="InParanoid" id="A0A0C3PA61"/>
<organism evidence="1 2">
    <name type="scientific">Pisolithus tinctorius Marx 270</name>
    <dbReference type="NCBI Taxonomy" id="870435"/>
    <lineage>
        <taxon>Eukaryota</taxon>
        <taxon>Fungi</taxon>
        <taxon>Dikarya</taxon>
        <taxon>Basidiomycota</taxon>
        <taxon>Agaricomycotina</taxon>
        <taxon>Agaricomycetes</taxon>
        <taxon>Agaricomycetidae</taxon>
        <taxon>Boletales</taxon>
        <taxon>Sclerodermatineae</taxon>
        <taxon>Pisolithaceae</taxon>
        <taxon>Pisolithus</taxon>
    </lineage>
</organism>